<keyword evidence="1" id="KW-0812">Transmembrane</keyword>
<dbReference type="AlphaFoldDB" id="A0A6A4I305"/>
<reference evidence="2" key="1">
    <citation type="journal article" date="2019" name="Environ. Microbiol.">
        <title>Fungal ecological strategies reflected in gene transcription - a case study of two litter decomposers.</title>
        <authorList>
            <person name="Barbi F."/>
            <person name="Kohler A."/>
            <person name="Barry K."/>
            <person name="Baskaran P."/>
            <person name="Daum C."/>
            <person name="Fauchery L."/>
            <person name="Ihrmark K."/>
            <person name="Kuo A."/>
            <person name="LaButti K."/>
            <person name="Lipzen A."/>
            <person name="Morin E."/>
            <person name="Grigoriev I.V."/>
            <person name="Henrissat B."/>
            <person name="Lindahl B."/>
            <person name="Martin F."/>
        </authorList>
    </citation>
    <scope>NUCLEOTIDE SEQUENCE</scope>
    <source>
        <strain evidence="2">JB14</strain>
    </source>
</reference>
<sequence>MKQSHSLPSLFCTLLHSPKSSPLSLAWLPISLIAIHVPSVFFSDCLLALLCTYMIRSLPLFSFSLFHHLFPAGALFSSPLTHPSCDRWTPGTTLYHHHPYSTQLKPPACPLDKMRYHPSYHNSRLSNPFVLPIRILPLPDHLLLFLRTYIQTYC</sequence>
<name>A0A6A4I305_9AGAR</name>
<gene>
    <name evidence="2" type="ORF">BT96DRAFT_358154</name>
</gene>
<keyword evidence="1" id="KW-0472">Membrane</keyword>
<dbReference type="Proteomes" id="UP000799118">
    <property type="component" value="Unassembled WGS sequence"/>
</dbReference>
<dbReference type="EMBL" id="ML769411">
    <property type="protein sequence ID" value="KAE9405119.1"/>
    <property type="molecule type" value="Genomic_DNA"/>
</dbReference>
<protein>
    <submittedName>
        <fullName evidence="2">Uncharacterized protein</fullName>
    </submittedName>
</protein>
<organism evidence="2 3">
    <name type="scientific">Gymnopus androsaceus JB14</name>
    <dbReference type="NCBI Taxonomy" id="1447944"/>
    <lineage>
        <taxon>Eukaryota</taxon>
        <taxon>Fungi</taxon>
        <taxon>Dikarya</taxon>
        <taxon>Basidiomycota</taxon>
        <taxon>Agaricomycotina</taxon>
        <taxon>Agaricomycetes</taxon>
        <taxon>Agaricomycetidae</taxon>
        <taxon>Agaricales</taxon>
        <taxon>Marasmiineae</taxon>
        <taxon>Omphalotaceae</taxon>
        <taxon>Gymnopus</taxon>
    </lineage>
</organism>
<proteinExistence type="predicted"/>
<keyword evidence="3" id="KW-1185">Reference proteome</keyword>
<evidence type="ECO:0000256" key="1">
    <source>
        <dbReference type="SAM" id="Phobius"/>
    </source>
</evidence>
<keyword evidence="1" id="KW-1133">Transmembrane helix</keyword>
<evidence type="ECO:0000313" key="2">
    <source>
        <dbReference type="EMBL" id="KAE9405119.1"/>
    </source>
</evidence>
<accession>A0A6A4I305</accession>
<evidence type="ECO:0000313" key="3">
    <source>
        <dbReference type="Proteomes" id="UP000799118"/>
    </source>
</evidence>
<feature type="transmembrane region" description="Helical" evidence="1">
    <location>
        <begin position="30"/>
        <end position="55"/>
    </location>
</feature>